<reference evidence="2" key="1">
    <citation type="submission" date="2023-06" db="EMBL/GenBank/DDBJ databases">
        <title>Survivors Of The Sea: Transcriptome response of Skeletonema marinoi to long-term dormancy.</title>
        <authorList>
            <person name="Pinder M.I.M."/>
            <person name="Kourtchenko O."/>
            <person name="Robertson E.K."/>
            <person name="Larsson T."/>
            <person name="Maumus F."/>
            <person name="Osuna-Cruz C.M."/>
            <person name="Vancaester E."/>
            <person name="Stenow R."/>
            <person name="Vandepoele K."/>
            <person name="Ploug H."/>
            <person name="Bruchert V."/>
            <person name="Godhe A."/>
            <person name="Topel M."/>
        </authorList>
    </citation>
    <scope>NUCLEOTIDE SEQUENCE</scope>
    <source>
        <strain evidence="2">R05AC</strain>
    </source>
</reference>
<dbReference type="Proteomes" id="UP001224775">
    <property type="component" value="Unassembled WGS sequence"/>
</dbReference>
<organism evidence="2 3">
    <name type="scientific">Skeletonema marinoi</name>
    <dbReference type="NCBI Taxonomy" id="267567"/>
    <lineage>
        <taxon>Eukaryota</taxon>
        <taxon>Sar</taxon>
        <taxon>Stramenopiles</taxon>
        <taxon>Ochrophyta</taxon>
        <taxon>Bacillariophyta</taxon>
        <taxon>Coscinodiscophyceae</taxon>
        <taxon>Thalassiosirophycidae</taxon>
        <taxon>Thalassiosirales</taxon>
        <taxon>Skeletonemataceae</taxon>
        <taxon>Skeletonema</taxon>
        <taxon>Skeletonema marinoi-dohrnii complex</taxon>
    </lineage>
</organism>
<dbReference type="AlphaFoldDB" id="A0AAD8XVQ4"/>
<keyword evidence="1" id="KW-0812">Transmembrane</keyword>
<feature type="transmembrane region" description="Helical" evidence="1">
    <location>
        <begin position="150"/>
        <end position="170"/>
    </location>
</feature>
<evidence type="ECO:0000313" key="2">
    <source>
        <dbReference type="EMBL" id="KAK1734206.1"/>
    </source>
</evidence>
<feature type="transmembrane region" description="Helical" evidence="1">
    <location>
        <begin position="124"/>
        <end position="144"/>
    </location>
</feature>
<keyword evidence="1" id="KW-1133">Transmembrane helix</keyword>
<gene>
    <name evidence="2" type="ORF">QTG54_015209</name>
</gene>
<sequence>MKPSIQQNLDVSSRNVLQGAEAFLIPYKEVFQFVEDIVNVKINYDYALNSGDFEAVNSLLHLGIAGTGVLASGIASILGAIPSVLLALTNPGLATDIELYEGCDIIAAGLDVHDITFTYWLIQVWKFVGTQVNMVLAGFMFGALELEFNTAGWMMAAGVGITPLIWFTGLSRSIEPLILFAFAEIRDHTGVKLSISKLCQSFRELFGLERTVADEDLHPLTESLATITIILSTLTRRKAT</sequence>
<name>A0AAD8XVQ4_9STRA</name>
<accession>A0AAD8XVQ4</accession>
<keyword evidence="3" id="KW-1185">Reference proteome</keyword>
<keyword evidence="1" id="KW-0472">Membrane</keyword>
<comment type="caution">
    <text evidence="2">The sequence shown here is derived from an EMBL/GenBank/DDBJ whole genome shotgun (WGS) entry which is preliminary data.</text>
</comment>
<evidence type="ECO:0000256" key="1">
    <source>
        <dbReference type="SAM" id="Phobius"/>
    </source>
</evidence>
<feature type="transmembrane region" description="Helical" evidence="1">
    <location>
        <begin position="59"/>
        <end position="88"/>
    </location>
</feature>
<dbReference type="EMBL" id="JATAAI010000041">
    <property type="protein sequence ID" value="KAK1734206.1"/>
    <property type="molecule type" value="Genomic_DNA"/>
</dbReference>
<proteinExistence type="predicted"/>
<evidence type="ECO:0000313" key="3">
    <source>
        <dbReference type="Proteomes" id="UP001224775"/>
    </source>
</evidence>
<protein>
    <submittedName>
        <fullName evidence="2">Uncharacterized protein</fullName>
    </submittedName>
</protein>